<organism evidence="1 2">
    <name type="scientific">Tepidimicrobium xylanilyticum</name>
    <dbReference type="NCBI Taxonomy" id="1123352"/>
    <lineage>
        <taxon>Bacteria</taxon>
        <taxon>Bacillati</taxon>
        <taxon>Bacillota</taxon>
        <taxon>Tissierellia</taxon>
        <taxon>Tissierellales</taxon>
        <taxon>Tepidimicrobiaceae</taxon>
        <taxon>Tepidimicrobium</taxon>
    </lineage>
</organism>
<dbReference type="Proteomes" id="UP000198828">
    <property type="component" value="Unassembled WGS sequence"/>
</dbReference>
<keyword evidence="2" id="KW-1185">Reference proteome</keyword>
<dbReference type="RefSeq" id="WP_093751601.1">
    <property type="nucleotide sequence ID" value="NZ_BSYN01000004.1"/>
</dbReference>
<dbReference type="AlphaFoldDB" id="A0A1H2VGE7"/>
<gene>
    <name evidence="1" type="ORF">SAMN05660923_01104</name>
</gene>
<protein>
    <submittedName>
        <fullName evidence="1">SLAP domain-containing protein</fullName>
    </submittedName>
</protein>
<dbReference type="OrthoDB" id="1707688at2"/>
<proteinExistence type="predicted"/>
<accession>A0A1H2VGE7</accession>
<evidence type="ECO:0000313" key="1">
    <source>
        <dbReference type="EMBL" id="SDW67358.1"/>
    </source>
</evidence>
<reference evidence="1 2" key="1">
    <citation type="submission" date="2016-10" db="EMBL/GenBank/DDBJ databases">
        <authorList>
            <person name="de Groot N.N."/>
        </authorList>
    </citation>
    <scope>NUCLEOTIDE SEQUENCE [LARGE SCALE GENOMIC DNA]</scope>
    <source>
        <strain evidence="1 2">DSM 23310</strain>
    </source>
</reference>
<evidence type="ECO:0000313" key="2">
    <source>
        <dbReference type="Proteomes" id="UP000198828"/>
    </source>
</evidence>
<sequence>MGKDFQIDLQMNGSKSNEAVKYLQFELDKLNKHRPIMKGEILINTTHVVEEEDYIRIGFYIRNGTNQRITLNQIPVKFLSHNGSVAYIKGFKLDKPIVVFPYKAIPHAIVIGKEFDNAKYLKITVDSRLG</sequence>
<name>A0A1H2VGE7_9FIRM</name>
<dbReference type="NCBIfam" id="TIGR04398">
    <property type="entry name" value="SLAP_DUP"/>
    <property type="match status" value="1"/>
</dbReference>
<dbReference type="EMBL" id="FNNG01000003">
    <property type="protein sequence ID" value="SDW67358.1"/>
    <property type="molecule type" value="Genomic_DNA"/>
</dbReference>
<dbReference type="InterPro" id="IPR030910">
    <property type="entry name" value="SLAP_dom"/>
</dbReference>